<protein>
    <recommendedName>
        <fullName evidence="2">3-keto-alpha-glucoside-1,2-lyase/3-keto-2-hydroxy-glucal hydratase domain-containing protein</fullName>
    </recommendedName>
</protein>
<proteinExistence type="predicted"/>
<dbReference type="STRING" id="234267.Acid_2605"/>
<accession>Q024I2</accession>
<dbReference type="GO" id="GO:0016787">
    <property type="term" value="F:hydrolase activity"/>
    <property type="evidence" value="ECO:0007669"/>
    <property type="project" value="InterPro"/>
</dbReference>
<dbReference type="AlphaFoldDB" id="Q024I2"/>
<dbReference type="Gene3D" id="2.60.120.560">
    <property type="entry name" value="Exo-inulinase, domain 1"/>
    <property type="match status" value="1"/>
</dbReference>
<evidence type="ECO:0000313" key="3">
    <source>
        <dbReference type="EMBL" id="ABJ83594.1"/>
    </source>
</evidence>
<feature type="domain" description="3-keto-alpha-glucoside-1,2-lyase/3-keto-2-hydroxy-glucal hydratase" evidence="2">
    <location>
        <begin position="74"/>
        <end position="269"/>
    </location>
</feature>
<feature type="chain" id="PRO_5004163825" description="3-keto-alpha-glucoside-1,2-lyase/3-keto-2-hydroxy-glucal hydratase domain-containing protein" evidence="1">
    <location>
        <begin position="26"/>
        <end position="280"/>
    </location>
</feature>
<feature type="signal peptide" evidence="1">
    <location>
        <begin position="1"/>
        <end position="25"/>
    </location>
</feature>
<evidence type="ECO:0000256" key="1">
    <source>
        <dbReference type="SAM" id="SignalP"/>
    </source>
</evidence>
<dbReference type="InterPro" id="IPR010496">
    <property type="entry name" value="AL/BT2_dom"/>
</dbReference>
<dbReference type="eggNOG" id="COG2133">
    <property type="taxonomic scope" value="Bacteria"/>
</dbReference>
<gene>
    <name evidence="3" type="ordered locus">Acid_2605</name>
</gene>
<dbReference type="EMBL" id="CP000473">
    <property type="protein sequence ID" value="ABJ83594.1"/>
    <property type="molecule type" value="Genomic_DNA"/>
</dbReference>
<dbReference type="OrthoDB" id="176168at2"/>
<dbReference type="HOGENOM" id="CLU_067540_0_0_0"/>
<keyword evidence="1" id="KW-0732">Signal</keyword>
<organism evidence="3">
    <name type="scientific">Solibacter usitatus (strain Ellin6076)</name>
    <dbReference type="NCBI Taxonomy" id="234267"/>
    <lineage>
        <taxon>Bacteria</taxon>
        <taxon>Pseudomonadati</taxon>
        <taxon>Acidobacteriota</taxon>
        <taxon>Terriglobia</taxon>
        <taxon>Bryobacterales</taxon>
        <taxon>Solibacteraceae</taxon>
        <taxon>Candidatus Solibacter</taxon>
    </lineage>
</organism>
<name>Q024I2_SOLUE</name>
<evidence type="ECO:0000259" key="2">
    <source>
        <dbReference type="Pfam" id="PF06439"/>
    </source>
</evidence>
<sequence length="280" mass="31461" precursor="true">MKLNTASRLTLTAAAGALLLFTAAAQQQKSKPGELGFTDTPILPGLKWHVHDPDRPHPPVVTPGATAYAPPSDAIVLFDGKDLSKWAQRDKEGKLSDPKWRLMDGYFETVGNSGDLVTREKFGDCQLHIEWSEPVEISGTSQGRGNSGVLFMSRYEIQVLDAFNNPTYADGQAGAIYGQWPPLANPARPPGQWQAYDIIFEAPRFEGEKLTKPAYFTVFMNNVLMHNRKEAMGAMIYRKVATYSAHAPEEPLMLQDHHNPVRFRNIWIRRLTRHYDDPEK</sequence>
<reference evidence="3" key="1">
    <citation type="submission" date="2006-10" db="EMBL/GenBank/DDBJ databases">
        <title>Complete sequence of Solibacter usitatus Ellin6076.</title>
        <authorList>
            <consortium name="US DOE Joint Genome Institute"/>
            <person name="Copeland A."/>
            <person name="Lucas S."/>
            <person name="Lapidus A."/>
            <person name="Barry K."/>
            <person name="Detter J.C."/>
            <person name="Glavina del Rio T."/>
            <person name="Hammon N."/>
            <person name="Israni S."/>
            <person name="Dalin E."/>
            <person name="Tice H."/>
            <person name="Pitluck S."/>
            <person name="Thompson L.S."/>
            <person name="Brettin T."/>
            <person name="Bruce D."/>
            <person name="Han C."/>
            <person name="Tapia R."/>
            <person name="Gilna P."/>
            <person name="Schmutz J."/>
            <person name="Larimer F."/>
            <person name="Land M."/>
            <person name="Hauser L."/>
            <person name="Kyrpides N."/>
            <person name="Mikhailova N."/>
            <person name="Janssen P.H."/>
            <person name="Kuske C.R."/>
            <person name="Richardson P."/>
        </authorList>
    </citation>
    <scope>NUCLEOTIDE SEQUENCE</scope>
    <source>
        <strain evidence="3">Ellin6076</strain>
    </source>
</reference>
<dbReference type="InParanoid" id="Q024I2"/>
<dbReference type="KEGG" id="sus:Acid_2605"/>
<dbReference type="Pfam" id="PF06439">
    <property type="entry name" value="3keto-disac_hyd"/>
    <property type="match status" value="1"/>
</dbReference>